<proteinExistence type="predicted"/>
<evidence type="ECO:0000313" key="4">
    <source>
        <dbReference type="Proteomes" id="UP000235672"/>
    </source>
</evidence>
<organism evidence="3 4">
    <name type="scientific">Hyaloscypha hepaticicola</name>
    <dbReference type="NCBI Taxonomy" id="2082293"/>
    <lineage>
        <taxon>Eukaryota</taxon>
        <taxon>Fungi</taxon>
        <taxon>Dikarya</taxon>
        <taxon>Ascomycota</taxon>
        <taxon>Pezizomycotina</taxon>
        <taxon>Leotiomycetes</taxon>
        <taxon>Helotiales</taxon>
        <taxon>Hyaloscyphaceae</taxon>
        <taxon>Hyaloscypha</taxon>
    </lineage>
</organism>
<keyword evidence="4" id="KW-1185">Reference proteome</keyword>
<keyword evidence="2" id="KW-0812">Transmembrane</keyword>
<dbReference type="Proteomes" id="UP000235672">
    <property type="component" value="Unassembled WGS sequence"/>
</dbReference>
<dbReference type="AlphaFoldDB" id="A0A2J6Q1J0"/>
<name>A0A2J6Q1J0_9HELO</name>
<evidence type="ECO:0000256" key="2">
    <source>
        <dbReference type="SAM" id="Phobius"/>
    </source>
</evidence>
<accession>A0A2J6Q1J0</accession>
<feature type="transmembrane region" description="Helical" evidence="2">
    <location>
        <begin position="254"/>
        <end position="275"/>
    </location>
</feature>
<keyword evidence="2" id="KW-0472">Membrane</keyword>
<feature type="compositionally biased region" description="Polar residues" evidence="1">
    <location>
        <begin position="1"/>
        <end position="12"/>
    </location>
</feature>
<evidence type="ECO:0000313" key="3">
    <source>
        <dbReference type="EMBL" id="PMD20141.1"/>
    </source>
</evidence>
<keyword evidence="2" id="KW-1133">Transmembrane helix</keyword>
<feature type="region of interest" description="Disordered" evidence="1">
    <location>
        <begin position="1"/>
        <end position="72"/>
    </location>
</feature>
<reference evidence="3 4" key="1">
    <citation type="submission" date="2016-05" db="EMBL/GenBank/DDBJ databases">
        <title>A degradative enzymes factory behind the ericoid mycorrhizal symbiosis.</title>
        <authorList>
            <consortium name="DOE Joint Genome Institute"/>
            <person name="Martino E."/>
            <person name="Morin E."/>
            <person name="Grelet G."/>
            <person name="Kuo A."/>
            <person name="Kohler A."/>
            <person name="Daghino S."/>
            <person name="Barry K."/>
            <person name="Choi C."/>
            <person name="Cichocki N."/>
            <person name="Clum A."/>
            <person name="Copeland A."/>
            <person name="Hainaut M."/>
            <person name="Haridas S."/>
            <person name="Labutti K."/>
            <person name="Lindquist E."/>
            <person name="Lipzen A."/>
            <person name="Khouja H.-R."/>
            <person name="Murat C."/>
            <person name="Ohm R."/>
            <person name="Olson A."/>
            <person name="Spatafora J."/>
            <person name="Veneault-Fourrey C."/>
            <person name="Henrissat B."/>
            <person name="Grigoriev I."/>
            <person name="Martin F."/>
            <person name="Perotto S."/>
        </authorList>
    </citation>
    <scope>NUCLEOTIDE SEQUENCE [LARGE SCALE GENOMIC DNA]</scope>
    <source>
        <strain evidence="3 4">UAMH 7357</strain>
    </source>
</reference>
<feature type="transmembrane region" description="Helical" evidence="2">
    <location>
        <begin position="219"/>
        <end position="239"/>
    </location>
</feature>
<sequence>MADPASYSNEPQLNRPRHEAARQTPSSDQGAAHAEPPPEQPSTFPGTDESAQPDTIKLQPPPPTARPKQSVTQSFNIKVGLAEYSRATEEELAITVKAPVSGPLSLEAGHSHANTNQIDWNVNCKYIVIGIIGNEESIPHPNVNFGSLFDDCYRLNVFGGFGLYRCHPSHDYHSNPDISDETTRCLAELYRNFRTEKRDYQDHGKYALQLLLRWSPLKLIIWSSFPIIFSLVIGLWYMINPHPGEDYVAVVQTAWTIASYIVTTAAVVLAVVASITQFGDI</sequence>
<feature type="compositionally biased region" description="Polar residues" evidence="1">
    <location>
        <begin position="41"/>
        <end position="53"/>
    </location>
</feature>
<protein>
    <submittedName>
        <fullName evidence="3">Uncharacterized protein</fullName>
    </submittedName>
</protein>
<dbReference type="OrthoDB" id="5420013at2759"/>
<gene>
    <name evidence="3" type="ORF">NA56DRAFT_704954</name>
</gene>
<evidence type="ECO:0000256" key="1">
    <source>
        <dbReference type="SAM" id="MobiDB-lite"/>
    </source>
</evidence>
<dbReference type="EMBL" id="KZ613486">
    <property type="protein sequence ID" value="PMD20141.1"/>
    <property type="molecule type" value="Genomic_DNA"/>
</dbReference>